<protein>
    <submittedName>
        <fullName evidence="1">Uncharacterized protein</fullName>
    </submittedName>
</protein>
<dbReference type="AlphaFoldDB" id="A0A518HJS3"/>
<gene>
    <name evidence="1" type="ORF">Enr13x_09360</name>
</gene>
<organism evidence="1 2">
    <name type="scientific">Stieleria neptunia</name>
    <dbReference type="NCBI Taxonomy" id="2527979"/>
    <lineage>
        <taxon>Bacteria</taxon>
        <taxon>Pseudomonadati</taxon>
        <taxon>Planctomycetota</taxon>
        <taxon>Planctomycetia</taxon>
        <taxon>Pirellulales</taxon>
        <taxon>Pirellulaceae</taxon>
        <taxon>Stieleria</taxon>
    </lineage>
</organism>
<dbReference type="KEGG" id="snep:Enr13x_09360"/>
<dbReference type="EMBL" id="CP037423">
    <property type="protein sequence ID" value="QDV41098.1"/>
    <property type="molecule type" value="Genomic_DNA"/>
</dbReference>
<dbReference type="Proteomes" id="UP000319004">
    <property type="component" value="Chromosome"/>
</dbReference>
<evidence type="ECO:0000313" key="1">
    <source>
        <dbReference type="EMBL" id="QDV41098.1"/>
    </source>
</evidence>
<proteinExistence type="predicted"/>
<reference evidence="1 2" key="1">
    <citation type="submission" date="2019-03" db="EMBL/GenBank/DDBJ databases">
        <title>Deep-cultivation of Planctomycetes and their phenomic and genomic characterization uncovers novel biology.</title>
        <authorList>
            <person name="Wiegand S."/>
            <person name="Jogler M."/>
            <person name="Boedeker C."/>
            <person name="Pinto D."/>
            <person name="Vollmers J."/>
            <person name="Rivas-Marin E."/>
            <person name="Kohn T."/>
            <person name="Peeters S.H."/>
            <person name="Heuer A."/>
            <person name="Rast P."/>
            <person name="Oberbeckmann S."/>
            <person name="Bunk B."/>
            <person name="Jeske O."/>
            <person name="Meyerdierks A."/>
            <person name="Storesund J.E."/>
            <person name="Kallscheuer N."/>
            <person name="Luecker S."/>
            <person name="Lage O.M."/>
            <person name="Pohl T."/>
            <person name="Merkel B.J."/>
            <person name="Hornburger P."/>
            <person name="Mueller R.-W."/>
            <person name="Bruemmer F."/>
            <person name="Labrenz M."/>
            <person name="Spormann A.M."/>
            <person name="Op den Camp H."/>
            <person name="Overmann J."/>
            <person name="Amann R."/>
            <person name="Jetten M.S.M."/>
            <person name="Mascher T."/>
            <person name="Medema M.H."/>
            <person name="Devos D.P."/>
            <person name="Kaster A.-K."/>
            <person name="Ovreas L."/>
            <person name="Rohde M."/>
            <person name="Galperin M.Y."/>
            <person name="Jogler C."/>
        </authorList>
    </citation>
    <scope>NUCLEOTIDE SEQUENCE [LARGE SCALE GENOMIC DNA]</scope>
    <source>
        <strain evidence="1 2">Enr13</strain>
    </source>
</reference>
<keyword evidence="2" id="KW-1185">Reference proteome</keyword>
<name>A0A518HJS3_9BACT</name>
<accession>A0A518HJS3</accession>
<evidence type="ECO:0000313" key="2">
    <source>
        <dbReference type="Proteomes" id="UP000319004"/>
    </source>
</evidence>
<sequence length="65" mass="7386">MLWETGDAHERVIEFYRSALVDAGWKVNSELSYGRFDAEKEKEKLIISIATGTDQPTSIVARLSR</sequence>